<evidence type="ECO:0000256" key="3">
    <source>
        <dbReference type="ARBA" id="ARBA00022989"/>
    </source>
</evidence>
<keyword evidence="3 5" id="KW-1133">Transmembrane helix</keyword>
<feature type="domain" description="Peptidase S54 rhomboid" evidence="6">
    <location>
        <begin position="35"/>
        <end position="167"/>
    </location>
</feature>
<keyword evidence="7" id="KW-0378">Hydrolase</keyword>
<keyword evidence="7" id="KW-0645">Protease</keyword>
<organism evidence="7 8">
    <name type="scientific">Acidianus brierleyi</name>
    <dbReference type="NCBI Taxonomy" id="41673"/>
    <lineage>
        <taxon>Archaea</taxon>
        <taxon>Thermoproteota</taxon>
        <taxon>Thermoprotei</taxon>
        <taxon>Sulfolobales</taxon>
        <taxon>Sulfolobaceae</taxon>
        <taxon>Acidianus</taxon>
    </lineage>
</organism>
<evidence type="ECO:0000256" key="1">
    <source>
        <dbReference type="ARBA" id="ARBA00004141"/>
    </source>
</evidence>
<sequence length="175" mass="19663">MILVAVGYIIGYVLSIVNFIDFLYLIQVNLLVFNGDYISLVTSIFITNSFIDFFFNFISLGVIYYLFRSYAGKIEYVVFLISGIVGNILTLFVFPPRTASEGASGGIFGIFAYYVILDMLELNRIDYNGLGILVFVFILSDIIPNVNYVAHIGGITSGILLAFATFRLLRKNRRI</sequence>
<dbReference type="AlphaFoldDB" id="A0A2U9IIU6"/>
<dbReference type="OrthoDB" id="26567at2157"/>
<evidence type="ECO:0000256" key="4">
    <source>
        <dbReference type="ARBA" id="ARBA00023136"/>
    </source>
</evidence>
<dbReference type="Proteomes" id="UP000248044">
    <property type="component" value="Chromosome"/>
</dbReference>
<keyword evidence="4 5" id="KW-0472">Membrane</keyword>
<dbReference type="GO" id="GO:0004252">
    <property type="term" value="F:serine-type endopeptidase activity"/>
    <property type="evidence" value="ECO:0007669"/>
    <property type="project" value="InterPro"/>
</dbReference>
<dbReference type="PANTHER" id="PTHR43066">
    <property type="entry name" value="RHOMBOID-RELATED PROTEIN"/>
    <property type="match status" value="1"/>
</dbReference>
<dbReference type="KEGG" id="abri:DFR85_08160"/>
<feature type="transmembrane region" description="Helical" evidence="5">
    <location>
        <begin position="38"/>
        <end position="67"/>
    </location>
</feature>
<feature type="transmembrane region" description="Helical" evidence="5">
    <location>
        <begin position="149"/>
        <end position="169"/>
    </location>
</feature>
<feature type="transmembrane region" description="Helical" evidence="5">
    <location>
        <begin position="127"/>
        <end position="143"/>
    </location>
</feature>
<evidence type="ECO:0000256" key="5">
    <source>
        <dbReference type="SAM" id="Phobius"/>
    </source>
</evidence>
<comment type="subcellular location">
    <subcellularLocation>
        <location evidence="1">Membrane</location>
        <topology evidence="1">Multi-pass membrane protein</topology>
    </subcellularLocation>
</comment>
<dbReference type="SUPFAM" id="SSF144091">
    <property type="entry name" value="Rhomboid-like"/>
    <property type="match status" value="1"/>
</dbReference>
<reference evidence="7 8" key="1">
    <citation type="submission" date="2018-05" db="EMBL/GenBank/DDBJ databases">
        <title>Complete Genome Sequences of Extremely Thermoacidophilic, Metal-Mobilizing Type-Strain Members of the Archaeal Family Sulfolobaceae: Acidianus brierleyi DSM-1651T, Acidianus sulfidivorans DSM-18786T, Metallosphaera hakonensis DSM-7519T, and Metallosphaera prunae DSM-10039T.</title>
        <authorList>
            <person name="Counts J.A."/>
            <person name="Kelly R.M."/>
        </authorList>
    </citation>
    <scope>NUCLEOTIDE SEQUENCE [LARGE SCALE GENOMIC DNA]</scope>
    <source>
        <strain evidence="7 8">DSM 1651</strain>
    </source>
</reference>
<dbReference type="InterPro" id="IPR035952">
    <property type="entry name" value="Rhomboid-like_sf"/>
</dbReference>
<feature type="transmembrane region" description="Helical" evidence="5">
    <location>
        <begin position="102"/>
        <end position="120"/>
    </location>
</feature>
<dbReference type="EMBL" id="CP029289">
    <property type="protein sequence ID" value="AWR95953.1"/>
    <property type="molecule type" value="Genomic_DNA"/>
</dbReference>
<keyword evidence="2 5" id="KW-0812">Transmembrane</keyword>
<evidence type="ECO:0000313" key="8">
    <source>
        <dbReference type="Proteomes" id="UP000248044"/>
    </source>
</evidence>
<protein>
    <submittedName>
        <fullName evidence="7">Rhomboid family intramembrane serine protease</fullName>
    </submittedName>
</protein>
<gene>
    <name evidence="7" type="ORF">DFR85_08160</name>
</gene>
<dbReference type="PANTHER" id="PTHR43066:SF11">
    <property type="entry name" value="PEPTIDASE S54 RHOMBOID DOMAIN-CONTAINING PROTEIN"/>
    <property type="match status" value="1"/>
</dbReference>
<evidence type="ECO:0000256" key="2">
    <source>
        <dbReference type="ARBA" id="ARBA00022692"/>
    </source>
</evidence>
<dbReference type="GO" id="GO:0016020">
    <property type="term" value="C:membrane"/>
    <property type="evidence" value="ECO:0007669"/>
    <property type="project" value="UniProtKB-SubCell"/>
</dbReference>
<accession>A0A2U9IIU6</accession>
<keyword evidence="8" id="KW-1185">Reference proteome</keyword>
<evidence type="ECO:0000259" key="6">
    <source>
        <dbReference type="Pfam" id="PF01694"/>
    </source>
</evidence>
<name>A0A2U9IIU6_9CREN</name>
<feature type="transmembrane region" description="Helical" evidence="5">
    <location>
        <begin position="74"/>
        <end position="96"/>
    </location>
</feature>
<feature type="transmembrane region" description="Helical" evidence="5">
    <location>
        <begin position="7"/>
        <end position="26"/>
    </location>
</feature>
<dbReference type="GO" id="GO:0006508">
    <property type="term" value="P:proteolysis"/>
    <property type="evidence" value="ECO:0007669"/>
    <property type="project" value="UniProtKB-KW"/>
</dbReference>
<dbReference type="Gene3D" id="1.20.1540.10">
    <property type="entry name" value="Rhomboid-like"/>
    <property type="match status" value="1"/>
</dbReference>
<proteinExistence type="predicted"/>
<dbReference type="InterPro" id="IPR022764">
    <property type="entry name" value="Peptidase_S54_rhomboid_dom"/>
</dbReference>
<dbReference type="Pfam" id="PF01694">
    <property type="entry name" value="Rhomboid"/>
    <property type="match status" value="1"/>
</dbReference>
<evidence type="ECO:0000313" key="7">
    <source>
        <dbReference type="EMBL" id="AWR95953.1"/>
    </source>
</evidence>